<protein>
    <submittedName>
        <fullName evidence="1">Uncharacterized protein</fullName>
    </submittedName>
</protein>
<evidence type="ECO:0000313" key="1">
    <source>
        <dbReference type="EMBL" id="NNU43081.1"/>
    </source>
</evidence>
<gene>
    <name evidence="1" type="ORF">HK415_07790</name>
</gene>
<reference evidence="1 2" key="2">
    <citation type="submission" date="2020-06" db="EMBL/GenBank/DDBJ databases">
        <title>Ramlibacter rhizophilus sp. nov., isolated from rhizosphere soil of national flower Mugunghwa from South Korea.</title>
        <authorList>
            <person name="Zheng-Fei Y."/>
            <person name="Huan T."/>
        </authorList>
    </citation>
    <scope>NUCLEOTIDE SEQUENCE [LARGE SCALE GENOMIC DNA]</scope>
    <source>
        <strain evidence="1 2">B156</strain>
    </source>
</reference>
<dbReference type="AlphaFoldDB" id="A0A849KEF2"/>
<organism evidence="1 2">
    <name type="scientific">Ramlibacter montanisoli</name>
    <dbReference type="NCBI Taxonomy" id="2732512"/>
    <lineage>
        <taxon>Bacteria</taxon>
        <taxon>Pseudomonadati</taxon>
        <taxon>Pseudomonadota</taxon>
        <taxon>Betaproteobacteria</taxon>
        <taxon>Burkholderiales</taxon>
        <taxon>Comamonadaceae</taxon>
        <taxon>Ramlibacter</taxon>
    </lineage>
</organism>
<proteinExistence type="predicted"/>
<comment type="caution">
    <text evidence="1">The sequence shown here is derived from an EMBL/GenBank/DDBJ whole genome shotgun (WGS) entry which is preliminary data.</text>
</comment>
<dbReference type="Proteomes" id="UP000552954">
    <property type="component" value="Unassembled WGS sequence"/>
</dbReference>
<accession>A0A849KEF2</accession>
<keyword evidence="2" id="KW-1185">Reference proteome</keyword>
<reference evidence="1 2" key="1">
    <citation type="submission" date="2020-05" db="EMBL/GenBank/DDBJ databases">
        <authorList>
            <person name="Khan S.A."/>
            <person name="Jeon C.O."/>
            <person name="Chun B.H."/>
        </authorList>
    </citation>
    <scope>NUCLEOTIDE SEQUENCE [LARGE SCALE GENOMIC DNA]</scope>
    <source>
        <strain evidence="1 2">B156</strain>
    </source>
</reference>
<sequence>MPIFGCGRAARNSSTATVKAAIEVFMSAAPRPYRLPPRWLGTKGSLVHCSSGPVGTTSVWPAKTSVRWPVPGRLAHRLVTRKSVGPLAMVSQLKPWACRRWAMKVWQCPSSGVTERWAISCSARWSVLDIGR</sequence>
<name>A0A849KEF2_9BURK</name>
<evidence type="ECO:0000313" key="2">
    <source>
        <dbReference type="Proteomes" id="UP000552954"/>
    </source>
</evidence>
<dbReference type="EMBL" id="JABFCS010000001">
    <property type="protein sequence ID" value="NNU43081.1"/>
    <property type="molecule type" value="Genomic_DNA"/>
</dbReference>